<name>A0A1M6T9A9_9AQUI</name>
<keyword evidence="1" id="KW-0812">Transmembrane</keyword>
<keyword evidence="3" id="KW-1185">Reference proteome</keyword>
<feature type="transmembrane region" description="Helical" evidence="1">
    <location>
        <begin position="6"/>
        <end position="24"/>
    </location>
</feature>
<dbReference type="EMBL" id="LT670846">
    <property type="protein sequence ID" value="SHK53553.1"/>
    <property type="molecule type" value="Genomic_DNA"/>
</dbReference>
<evidence type="ECO:0000313" key="2">
    <source>
        <dbReference type="EMBL" id="SHK53553.1"/>
    </source>
</evidence>
<keyword evidence="1" id="KW-0472">Membrane</keyword>
<dbReference type="Proteomes" id="UP000189810">
    <property type="component" value="Chromosome I"/>
</dbReference>
<dbReference type="AlphaFoldDB" id="A0A1M6T9A9"/>
<dbReference type="PANTHER" id="PTHR36111:SF2">
    <property type="entry name" value="INNER MEMBRANE PROTEIN"/>
    <property type="match status" value="1"/>
</dbReference>
<dbReference type="PANTHER" id="PTHR36111">
    <property type="entry name" value="INNER MEMBRANE PROTEIN-RELATED"/>
    <property type="match status" value="1"/>
</dbReference>
<feature type="transmembrane region" description="Helical" evidence="1">
    <location>
        <begin position="90"/>
        <end position="115"/>
    </location>
</feature>
<evidence type="ECO:0000256" key="1">
    <source>
        <dbReference type="SAM" id="Phobius"/>
    </source>
</evidence>
<gene>
    <name evidence="2" type="ORF">SAMN05444391_1356</name>
</gene>
<keyword evidence="1" id="KW-1133">Transmembrane helix</keyword>
<organism evidence="2 3">
    <name type="scientific">Thermocrinis minervae</name>
    <dbReference type="NCBI Taxonomy" id="381751"/>
    <lineage>
        <taxon>Bacteria</taxon>
        <taxon>Pseudomonadati</taxon>
        <taxon>Aquificota</taxon>
        <taxon>Aquificia</taxon>
        <taxon>Aquificales</taxon>
        <taxon>Aquificaceae</taxon>
        <taxon>Thermocrinis</taxon>
    </lineage>
</organism>
<feature type="transmembrane region" description="Helical" evidence="1">
    <location>
        <begin position="36"/>
        <end position="53"/>
    </location>
</feature>
<evidence type="ECO:0000313" key="3">
    <source>
        <dbReference type="Proteomes" id="UP000189810"/>
    </source>
</evidence>
<evidence type="ECO:0008006" key="4">
    <source>
        <dbReference type="Google" id="ProtNLM"/>
    </source>
</evidence>
<dbReference type="OrthoDB" id="9797976at2"/>
<feature type="transmembrane region" description="Helical" evidence="1">
    <location>
        <begin position="59"/>
        <end position="78"/>
    </location>
</feature>
<accession>A0A1M6T9A9</accession>
<dbReference type="RefSeq" id="WP_079654448.1">
    <property type="nucleotide sequence ID" value="NZ_LT670846.1"/>
</dbReference>
<dbReference type="Pfam" id="PF04474">
    <property type="entry name" value="DUF554"/>
    <property type="match status" value="1"/>
</dbReference>
<dbReference type="InterPro" id="IPR007563">
    <property type="entry name" value="DUF554"/>
</dbReference>
<reference evidence="2 3" key="1">
    <citation type="submission" date="2016-11" db="EMBL/GenBank/DDBJ databases">
        <authorList>
            <person name="Jaros S."/>
            <person name="Januszkiewicz K."/>
            <person name="Wedrychowicz H."/>
        </authorList>
    </citation>
    <scope>NUCLEOTIDE SEQUENCE [LARGE SCALE GENOMIC DNA]</scope>
    <source>
        <strain evidence="2 3">DSM 19557</strain>
    </source>
</reference>
<proteinExistence type="predicted"/>
<sequence>MFPTFGTWVNASLILLGSWIGLHLGKRLPHSVRSGFLTAVATFTLILGVKLIYENTGDTIKVFLSLLVGSVLGHLLGLEERLQRFTESDLYKGFLSASLLFTVGPMTFLGCLLEATKGDSSLLLSKGLMDGLSSVMLASTFGRSVIFSAFFVLVYQGLLTLIFYTFANSIPQENIKASLFIGGGMLLILSLKLFGLLDQIKLLNLLPAMIFSLLV</sequence>
<feature type="transmembrane region" description="Helical" evidence="1">
    <location>
        <begin position="179"/>
        <end position="197"/>
    </location>
</feature>
<dbReference type="STRING" id="381751.SAMN05444391_1356"/>
<feature type="transmembrane region" description="Helical" evidence="1">
    <location>
        <begin position="145"/>
        <end position="167"/>
    </location>
</feature>
<protein>
    <recommendedName>
        <fullName evidence="4">DUF554 domain-containing protein</fullName>
    </recommendedName>
</protein>